<dbReference type="InterPro" id="IPR023032">
    <property type="entry name" value="tRNA_MAMT_biosynth_bifunc_MnmC"/>
</dbReference>
<name>A0A4S5BUD6_9BURK</name>
<evidence type="ECO:0000256" key="8">
    <source>
        <dbReference type="ARBA" id="ARBA00023002"/>
    </source>
</evidence>
<dbReference type="HAMAP" id="MF_01102">
    <property type="entry name" value="MnmC"/>
    <property type="match status" value="1"/>
</dbReference>
<evidence type="ECO:0000256" key="9">
    <source>
        <dbReference type="ARBA" id="ARBA00023268"/>
    </source>
</evidence>
<evidence type="ECO:0000256" key="5">
    <source>
        <dbReference type="ARBA" id="ARBA00022691"/>
    </source>
</evidence>
<feature type="domain" description="FAD dependent oxidoreductase" evidence="11">
    <location>
        <begin position="270"/>
        <end position="667"/>
    </location>
</feature>
<dbReference type="GO" id="GO:0016645">
    <property type="term" value="F:oxidoreductase activity, acting on the CH-NH group of donors"/>
    <property type="evidence" value="ECO:0007669"/>
    <property type="project" value="InterPro"/>
</dbReference>
<dbReference type="Pfam" id="PF01266">
    <property type="entry name" value="DAO"/>
    <property type="match status" value="1"/>
</dbReference>
<dbReference type="EC" id="1.5.-.-" evidence="10"/>
<dbReference type="NCBIfam" id="NF033855">
    <property type="entry name" value="tRNA_MNMC2"/>
    <property type="match status" value="1"/>
</dbReference>
<evidence type="ECO:0000259" key="12">
    <source>
        <dbReference type="Pfam" id="PF05430"/>
    </source>
</evidence>
<dbReference type="GO" id="GO:0032259">
    <property type="term" value="P:methylation"/>
    <property type="evidence" value="ECO:0007669"/>
    <property type="project" value="UniProtKB-KW"/>
</dbReference>
<dbReference type="Gene3D" id="3.50.50.60">
    <property type="entry name" value="FAD/NAD(P)-binding domain"/>
    <property type="match status" value="1"/>
</dbReference>
<feature type="domain" description="MnmC-like methyltransferase" evidence="12">
    <location>
        <begin position="117"/>
        <end position="238"/>
    </location>
</feature>
<gene>
    <name evidence="10" type="primary">mnmC</name>
    <name evidence="13" type="ORF">E8K88_02175</name>
</gene>
<keyword evidence="8 10" id="KW-0560">Oxidoreductase</keyword>
<dbReference type="GO" id="GO:0002097">
    <property type="term" value="P:tRNA wobble base modification"/>
    <property type="evidence" value="ECO:0007669"/>
    <property type="project" value="UniProtKB-UniRule"/>
</dbReference>
<sequence length="690" mass="74155">MNHASEPESSPQAIDWLEDGSPFSTRFNDRYHSRRDGGLLQSVGSFLHGCHLPSAWAKHNSWCVLETGFGLGLNFLVTWQAWRDDPERPQQLHFVSTEAWPVSAAEILAAAQQRYPQLLELAQALVQQYWDMHSGIHRISLDNNRVHLTLAIGDAQQWLRSQSWQADSVYLDGFSPAKNPDIWSLDTLKAVARCCKAGQTRLATWCAARHVRDALSQVGFQVERVAGIAPKKHNVQALYAPAWPLKKRSLDTALTPPLPVALRTASTRRCVVIGAGIAGASTARAMAERGWHVTVVERAGGIAQGASALPAGLFAPHITPDDAPLSRLTRAGLRATRKTAKRLLREALDWQASGVIEHRVDKHKGLPLNPATDGIASQASINASAEQRLQAGIDAQGDSPSPGSHPAIWHAYAGWIKPAQLVAALLDHPLIEVHTHTTVLAITPATPLITPPIAQSQTPSEASPTAPWSTWSVRLAATQAQAAKPAAEAIQADCVIIAAAHQSKDLLAPLSSTTWPLNAVRGQVAWGDATDTKATWPAWPINGKGSLIRVPQDTPNQTAGAHFWISAGTFEREHALAAPNSADIATALATNRQRLGILMPAIGAHLAEQLFDAAAPSLRTWSGVRCTVADRTPLYGAISTQQPNLLLATGLGSRGLTLSLLCAEALVCALHEEPLPIEQSLAKLLSTSRI</sequence>
<dbReference type="GO" id="GO:0004808">
    <property type="term" value="F:tRNA (5-methylaminomethyl-2-thiouridylate)(34)-methyltransferase activity"/>
    <property type="evidence" value="ECO:0007669"/>
    <property type="project" value="UniProtKB-EC"/>
</dbReference>
<dbReference type="SUPFAM" id="SSF51971">
    <property type="entry name" value="Nucleotide-binding domain"/>
    <property type="match status" value="1"/>
</dbReference>
<dbReference type="InterPro" id="IPR029063">
    <property type="entry name" value="SAM-dependent_MTases_sf"/>
</dbReference>
<keyword evidence="2 10" id="KW-0489">Methyltransferase</keyword>
<comment type="catalytic activity">
    <reaction evidence="10">
        <text>5-aminomethyl-2-thiouridine(34) in tRNA + S-adenosyl-L-methionine = 5-methylaminomethyl-2-thiouridine(34) in tRNA + S-adenosyl-L-homocysteine + H(+)</text>
        <dbReference type="Rhea" id="RHEA:19569"/>
        <dbReference type="Rhea" id="RHEA-COMP:10195"/>
        <dbReference type="Rhea" id="RHEA-COMP:10197"/>
        <dbReference type="ChEBI" id="CHEBI:15378"/>
        <dbReference type="ChEBI" id="CHEBI:57856"/>
        <dbReference type="ChEBI" id="CHEBI:59789"/>
        <dbReference type="ChEBI" id="CHEBI:74454"/>
        <dbReference type="ChEBI" id="CHEBI:74455"/>
        <dbReference type="EC" id="2.1.1.61"/>
    </reaction>
</comment>
<comment type="similarity">
    <text evidence="10">In the C-terminal section; belongs to the DAO family.</text>
</comment>
<keyword evidence="1 10" id="KW-0963">Cytoplasm</keyword>
<evidence type="ECO:0000313" key="13">
    <source>
        <dbReference type="EMBL" id="THJ36099.1"/>
    </source>
</evidence>
<proteinExistence type="inferred from homology"/>
<dbReference type="GO" id="GO:0005737">
    <property type="term" value="C:cytoplasm"/>
    <property type="evidence" value="ECO:0007669"/>
    <property type="project" value="UniProtKB-SubCell"/>
</dbReference>
<evidence type="ECO:0000256" key="6">
    <source>
        <dbReference type="ARBA" id="ARBA00022694"/>
    </source>
</evidence>
<keyword evidence="6 10" id="KW-0819">tRNA processing</keyword>
<dbReference type="AlphaFoldDB" id="A0A4S5BUD6"/>
<organism evidence="13 14">
    <name type="scientific">Lampropedia aestuarii</name>
    <dbReference type="NCBI Taxonomy" id="2562762"/>
    <lineage>
        <taxon>Bacteria</taxon>
        <taxon>Pseudomonadati</taxon>
        <taxon>Pseudomonadota</taxon>
        <taxon>Betaproteobacteria</taxon>
        <taxon>Burkholderiales</taxon>
        <taxon>Comamonadaceae</taxon>
        <taxon>Lampropedia</taxon>
    </lineage>
</organism>
<evidence type="ECO:0000256" key="4">
    <source>
        <dbReference type="ARBA" id="ARBA00022679"/>
    </source>
</evidence>
<comment type="subcellular location">
    <subcellularLocation>
        <location evidence="10">Cytoplasm</location>
    </subcellularLocation>
</comment>
<dbReference type="Gene3D" id="3.30.9.10">
    <property type="entry name" value="D-Amino Acid Oxidase, subunit A, domain 2"/>
    <property type="match status" value="1"/>
</dbReference>
<dbReference type="Gene3D" id="3.40.50.150">
    <property type="entry name" value="Vaccinia Virus protein VP39"/>
    <property type="match status" value="1"/>
</dbReference>
<dbReference type="PANTHER" id="PTHR13847">
    <property type="entry name" value="SARCOSINE DEHYDROGENASE-RELATED"/>
    <property type="match status" value="1"/>
</dbReference>
<evidence type="ECO:0000313" key="14">
    <source>
        <dbReference type="Proteomes" id="UP000306236"/>
    </source>
</evidence>
<dbReference type="RefSeq" id="WP_136405005.1">
    <property type="nucleotide sequence ID" value="NZ_SSWX01000002.1"/>
</dbReference>
<accession>A0A4S5BUD6</accession>
<dbReference type="EC" id="2.1.1.61" evidence="10"/>
<dbReference type="InterPro" id="IPR047785">
    <property type="entry name" value="tRNA_MNMC2"/>
</dbReference>
<keyword evidence="9 10" id="KW-0511">Multifunctional enzyme</keyword>
<comment type="cofactor">
    <cofactor evidence="10">
        <name>FAD</name>
        <dbReference type="ChEBI" id="CHEBI:57692"/>
    </cofactor>
</comment>
<keyword evidence="3 10" id="KW-0285">Flavoprotein</keyword>
<comment type="caution">
    <text evidence="13">The sequence shown here is derived from an EMBL/GenBank/DDBJ whole genome shotgun (WGS) entry which is preliminary data.</text>
</comment>
<evidence type="ECO:0000256" key="10">
    <source>
        <dbReference type="HAMAP-Rule" id="MF_01102"/>
    </source>
</evidence>
<keyword evidence="4 10" id="KW-0808">Transferase</keyword>
<reference evidence="13 14" key="1">
    <citation type="submission" date="2019-04" db="EMBL/GenBank/DDBJ databases">
        <title>Lampropedia sp YIM MLB12 draf genome.</title>
        <authorList>
            <person name="Wang Y.-X."/>
        </authorList>
    </citation>
    <scope>NUCLEOTIDE SEQUENCE [LARGE SCALE GENOMIC DNA]</scope>
    <source>
        <strain evidence="13 14">YIM MLB12</strain>
    </source>
</reference>
<evidence type="ECO:0000259" key="11">
    <source>
        <dbReference type="Pfam" id="PF01266"/>
    </source>
</evidence>
<dbReference type="InterPro" id="IPR036188">
    <property type="entry name" value="FAD/NAD-bd_sf"/>
</dbReference>
<evidence type="ECO:0000256" key="3">
    <source>
        <dbReference type="ARBA" id="ARBA00022630"/>
    </source>
</evidence>
<dbReference type="PANTHER" id="PTHR13847:SF283">
    <property type="entry name" value="TRNA 5-METHYLAMINOMETHYL-2-THIOURIDINE BIOSYNTHESIS BIFUNCTIONAL PROTEIN MNMC"/>
    <property type="match status" value="1"/>
</dbReference>
<dbReference type="InterPro" id="IPR008471">
    <property type="entry name" value="MnmC-like_methylTransf"/>
</dbReference>
<dbReference type="Pfam" id="PF05430">
    <property type="entry name" value="Methyltransf_30"/>
    <property type="match status" value="1"/>
</dbReference>
<evidence type="ECO:0000256" key="2">
    <source>
        <dbReference type="ARBA" id="ARBA00022603"/>
    </source>
</evidence>
<evidence type="ECO:0000256" key="1">
    <source>
        <dbReference type="ARBA" id="ARBA00022490"/>
    </source>
</evidence>
<feature type="region of interest" description="tRNA (mnm(5)s(2)U34)-methyltransferase" evidence="10">
    <location>
        <begin position="1"/>
        <end position="240"/>
    </location>
</feature>
<keyword evidence="14" id="KW-1185">Reference proteome</keyword>
<dbReference type="GO" id="GO:0050660">
    <property type="term" value="F:flavin adenine dinucleotide binding"/>
    <property type="evidence" value="ECO:0007669"/>
    <property type="project" value="UniProtKB-UniRule"/>
</dbReference>
<dbReference type="Proteomes" id="UP000306236">
    <property type="component" value="Unassembled WGS sequence"/>
</dbReference>
<dbReference type="EMBL" id="SSWX01000002">
    <property type="protein sequence ID" value="THJ36099.1"/>
    <property type="molecule type" value="Genomic_DNA"/>
</dbReference>
<keyword evidence="7 10" id="KW-0274">FAD</keyword>
<protein>
    <recommendedName>
        <fullName evidence="10">tRNA 5-methylaminomethyl-2-thiouridine biosynthesis bifunctional protein MnmC</fullName>
        <shortName evidence="10">tRNA mnm(5)s(2)U biosynthesis bifunctional protein</shortName>
    </recommendedName>
    <domain>
        <recommendedName>
            <fullName evidence="10">tRNA (mnm(5)s(2)U34)-methyltransferase</fullName>
            <ecNumber evidence="10">2.1.1.61</ecNumber>
        </recommendedName>
    </domain>
    <domain>
        <recommendedName>
            <fullName evidence="10">FAD-dependent cmnm(5)s(2)U34 oxidoreductase</fullName>
            <ecNumber evidence="10">1.5.-.-</ecNumber>
        </recommendedName>
    </domain>
</protein>
<dbReference type="InterPro" id="IPR006076">
    <property type="entry name" value="FAD-dep_OxRdtase"/>
</dbReference>
<comment type="similarity">
    <text evidence="10">In the N-terminal section; belongs to the methyltransferase superfamily. tRNA (mnm(5)s(2)U34)-methyltransferase family.</text>
</comment>
<keyword evidence="5 10" id="KW-0949">S-adenosyl-L-methionine</keyword>
<evidence type="ECO:0000256" key="7">
    <source>
        <dbReference type="ARBA" id="ARBA00022827"/>
    </source>
</evidence>
<dbReference type="OrthoDB" id="9786494at2"/>
<comment type="function">
    <text evidence="10">Catalyzes the last two steps in the biosynthesis of 5-methylaminomethyl-2-thiouridine (mnm(5)s(2)U) at the wobble position (U34) in tRNA. Catalyzes the FAD-dependent demodification of cmnm(5)s(2)U34 to nm(5)s(2)U34, followed by the transfer of a methyl group from S-adenosyl-L-methionine to nm(5)s(2)U34, to form mnm(5)s(2)U34.</text>
</comment>
<feature type="region of interest" description="FAD-dependent cmnm(5)s(2)U34 oxidoreductase" evidence="10">
    <location>
        <begin position="273"/>
        <end position="690"/>
    </location>
</feature>